<reference evidence="1" key="2">
    <citation type="submission" date="2022-10" db="EMBL/GenBank/DDBJ databases">
        <authorList>
            <person name="Landa B."/>
            <person name="Arias-Giraldo L.F."/>
            <person name="Roman-Ecija M."/>
            <person name="Velasco-Amo M.P."/>
            <person name="De La Fuente L."/>
            <person name="Marco-Noales E."/>
            <person name="Moralejo E."/>
        </authorList>
    </citation>
    <scope>NUCLEOTIDE SEQUENCE</scope>
    <source>
        <strain evidence="1">CFBP8073</strain>
    </source>
</reference>
<proteinExistence type="predicted"/>
<organism evidence="1 2">
    <name type="scientific">Xylella fastidiosa subsp. fastidiosa</name>
    <dbReference type="NCBI Taxonomy" id="644356"/>
    <lineage>
        <taxon>Bacteria</taxon>
        <taxon>Pseudomonadati</taxon>
        <taxon>Pseudomonadota</taxon>
        <taxon>Gammaproteobacteria</taxon>
        <taxon>Lysobacterales</taxon>
        <taxon>Lysobacteraceae</taxon>
        <taxon>Xylella</taxon>
    </lineage>
</organism>
<name>A0AAJ5UH61_XYLFS</name>
<protein>
    <recommendedName>
        <fullName evidence="3">Phage-related protein</fullName>
    </recommendedName>
</protein>
<accession>A0AAJ5UH61</accession>
<evidence type="ECO:0000313" key="1">
    <source>
        <dbReference type="EMBL" id="WCF27443.1"/>
    </source>
</evidence>
<gene>
    <name evidence="1" type="ORF">OK117_07185</name>
</gene>
<dbReference type="AlphaFoldDB" id="A0AAJ5UH61"/>
<dbReference type="EMBL" id="CP109886">
    <property type="protein sequence ID" value="WCF27443.1"/>
    <property type="molecule type" value="Genomic_DNA"/>
</dbReference>
<sequence length="55" mass="6380">MIAPVFIHHIVAADTVDELVMVRRESKREVQDLLLEAVKRRETYKQLTSQGAMTR</sequence>
<evidence type="ECO:0008006" key="3">
    <source>
        <dbReference type="Google" id="ProtNLM"/>
    </source>
</evidence>
<evidence type="ECO:0000313" key="2">
    <source>
        <dbReference type="Proteomes" id="UP001211513"/>
    </source>
</evidence>
<reference evidence="1" key="1">
    <citation type="journal article" date="2022" name="Phytopathology">
        <title>Complete circularized genome resources of seven strains of Xylella fastidiosa subsp. fastidiosa using hybrid assembly reveals unknown plasmids.</title>
        <authorList>
            <person name="Velasco-Amo M.D.P."/>
            <person name="Arias-Giraldo L.F.F."/>
            <person name="Ecija M.R."/>
            <person name="De La Fuente L."/>
            <person name="Marco-Noales E."/>
            <person name="Moralejo E."/>
            <person name="Navas-Cort J.A."/>
            <person name="Landa B.B."/>
        </authorList>
    </citation>
    <scope>NUCLEOTIDE SEQUENCE</scope>
    <source>
        <strain evidence="1">CFBP8073</strain>
    </source>
</reference>
<dbReference type="Proteomes" id="UP001211513">
    <property type="component" value="Chromosome"/>
</dbReference>